<reference evidence="3 4" key="1">
    <citation type="submission" date="2019-04" db="EMBL/GenBank/DDBJ databases">
        <authorList>
            <person name="Alioto T."/>
            <person name="Alioto T."/>
        </authorList>
    </citation>
    <scope>NUCLEOTIDE SEQUENCE [LARGE SCALE GENOMIC DNA]</scope>
</reference>
<accession>A0A5E4ADS8</accession>
<feature type="compositionally biased region" description="Low complexity" evidence="1">
    <location>
        <begin position="54"/>
        <end position="75"/>
    </location>
</feature>
<dbReference type="AlphaFoldDB" id="A0A5E4ADS8"/>
<evidence type="ECO:0000256" key="1">
    <source>
        <dbReference type="SAM" id="MobiDB-lite"/>
    </source>
</evidence>
<evidence type="ECO:0000313" key="4">
    <source>
        <dbReference type="Proteomes" id="UP000335636"/>
    </source>
</evidence>
<proteinExistence type="predicted"/>
<dbReference type="EMBL" id="WJEC01007857">
    <property type="protein sequence ID" value="KAF7466248.1"/>
    <property type="molecule type" value="Genomic_DNA"/>
</dbReference>
<gene>
    <name evidence="2" type="ORF">GHT09_002790</name>
    <name evidence="3" type="ORF">MONAX_5E027585</name>
</gene>
<dbReference type="EMBL" id="CABDUW010000051">
    <property type="protein sequence ID" value="VTJ55503.1"/>
    <property type="molecule type" value="Genomic_DNA"/>
</dbReference>
<dbReference type="Proteomes" id="UP000335636">
    <property type="component" value="Unassembled WGS sequence"/>
</dbReference>
<evidence type="ECO:0000313" key="3">
    <source>
        <dbReference type="EMBL" id="VTJ55503.1"/>
    </source>
</evidence>
<feature type="region of interest" description="Disordered" evidence="1">
    <location>
        <begin position="1"/>
        <end position="80"/>
    </location>
</feature>
<keyword evidence="4" id="KW-1185">Reference proteome</keyword>
<protein>
    <submittedName>
        <fullName evidence="3">Uncharacterized protein</fullName>
    </submittedName>
</protein>
<evidence type="ECO:0000313" key="2">
    <source>
        <dbReference type="EMBL" id="KAF7466248.1"/>
    </source>
</evidence>
<dbReference type="Proteomes" id="UP000662637">
    <property type="component" value="Unassembled WGS sequence"/>
</dbReference>
<organism evidence="3 4">
    <name type="scientific">Marmota monax</name>
    <name type="common">Woodchuck</name>
    <dbReference type="NCBI Taxonomy" id="9995"/>
    <lineage>
        <taxon>Eukaryota</taxon>
        <taxon>Metazoa</taxon>
        <taxon>Chordata</taxon>
        <taxon>Craniata</taxon>
        <taxon>Vertebrata</taxon>
        <taxon>Euteleostomi</taxon>
        <taxon>Mammalia</taxon>
        <taxon>Eutheria</taxon>
        <taxon>Euarchontoglires</taxon>
        <taxon>Glires</taxon>
        <taxon>Rodentia</taxon>
        <taxon>Sciuromorpha</taxon>
        <taxon>Sciuridae</taxon>
        <taxon>Xerinae</taxon>
        <taxon>Marmotini</taxon>
        <taxon>Marmota</taxon>
    </lineage>
</organism>
<reference evidence="2" key="2">
    <citation type="submission" date="2020-08" db="EMBL/GenBank/DDBJ databases">
        <authorList>
            <person name="Shumante A."/>
            <person name="Zimin A.V."/>
            <person name="Puiu D."/>
            <person name="Salzberg S.L."/>
        </authorList>
    </citation>
    <scope>NUCLEOTIDE SEQUENCE</scope>
    <source>
        <strain evidence="2">WC2-LM</strain>
        <tissue evidence="2">Liver</tissue>
    </source>
</reference>
<feature type="compositionally biased region" description="Basic and acidic residues" evidence="1">
    <location>
        <begin position="1"/>
        <end position="32"/>
    </location>
</feature>
<sequence length="181" mass="20378">MSEEKGGGDVRRGKGDIRRETNSVSQEGERRPRCQSQRAAVKRRRESGRTPTKCSSPASSCLLSSQPSIPSQEPSRTQVRQLNWGKVMCRSRKVRLGSVGVGSGTERTGNWEGRSWVERRKKIGPGQCQVLEVTNYLPLFTLWFPALSPTEEPEYLGKEKEAWVSSDLKRPYGWLDPAFPL</sequence>
<name>A0A5E4ADS8_MARMO</name>